<evidence type="ECO:0000256" key="2">
    <source>
        <dbReference type="ARBA" id="ARBA00023125"/>
    </source>
</evidence>
<dbReference type="PANTHER" id="PTHR44688">
    <property type="entry name" value="DNA-BINDING TRANSCRIPTIONAL ACTIVATOR DEVR_DOSR"/>
    <property type="match status" value="1"/>
</dbReference>
<dbReference type="AlphaFoldDB" id="A0A918PU79"/>
<dbReference type="PRINTS" id="PR00038">
    <property type="entry name" value="HTHLUXR"/>
</dbReference>
<dbReference type="InterPro" id="IPR016032">
    <property type="entry name" value="Sig_transdc_resp-reg_C-effctor"/>
</dbReference>
<evidence type="ECO:0000256" key="1">
    <source>
        <dbReference type="ARBA" id="ARBA00023015"/>
    </source>
</evidence>
<evidence type="ECO:0000259" key="4">
    <source>
        <dbReference type="PROSITE" id="PS50043"/>
    </source>
</evidence>
<gene>
    <name evidence="5" type="ORF">GCM10007049_11610</name>
</gene>
<dbReference type="Gene3D" id="3.30.450.20">
    <property type="entry name" value="PAS domain"/>
    <property type="match status" value="1"/>
</dbReference>
<dbReference type="PROSITE" id="PS50043">
    <property type="entry name" value="HTH_LUXR_2"/>
    <property type="match status" value="1"/>
</dbReference>
<dbReference type="Pfam" id="PF00196">
    <property type="entry name" value="GerE"/>
    <property type="match status" value="1"/>
</dbReference>
<sequence length="255" mass="29212">MWKDGYSSHLDKFHPYKALEQLKHIASLFSPGEFFYFVLNMKDLGLEYLHPSVTKFIDVDPENTSMEELLKCVVSEDLDSVQRKEMVLRDFLEKFSEPQELPFYKILYMYRLKDRYGKFRTMLLQVNVLSVSQKGTIEHVLSVHTDISYMGLAKSDHISFISLNGDKSFYNVETSTGEFDANLLVGPVDKIGNVLSKRELEVIHSYALGMQPKEIADLLNISENTVRTHRKNVLKKTGHSTMASLASQCVMEGLI</sequence>
<feature type="domain" description="HTH luxR-type" evidence="4">
    <location>
        <begin position="188"/>
        <end position="253"/>
    </location>
</feature>
<keyword evidence="1" id="KW-0805">Transcription regulation</keyword>
<evidence type="ECO:0000313" key="5">
    <source>
        <dbReference type="EMBL" id="GGZ20700.1"/>
    </source>
</evidence>
<reference evidence="5" key="1">
    <citation type="journal article" date="2014" name="Int. J. Syst. Evol. Microbiol.">
        <title>Complete genome sequence of Corynebacterium casei LMG S-19264T (=DSM 44701T), isolated from a smear-ripened cheese.</title>
        <authorList>
            <consortium name="US DOE Joint Genome Institute (JGI-PGF)"/>
            <person name="Walter F."/>
            <person name="Albersmeier A."/>
            <person name="Kalinowski J."/>
            <person name="Ruckert C."/>
        </authorList>
    </citation>
    <scope>NUCLEOTIDE SEQUENCE</scope>
    <source>
        <strain evidence="5">KCTC 12368</strain>
    </source>
</reference>
<dbReference type="EMBL" id="BMWX01000002">
    <property type="protein sequence ID" value="GGZ20700.1"/>
    <property type="molecule type" value="Genomic_DNA"/>
</dbReference>
<accession>A0A918PU79</accession>
<proteinExistence type="predicted"/>
<dbReference type="InterPro" id="IPR000792">
    <property type="entry name" value="Tscrpt_reg_LuxR_C"/>
</dbReference>
<dbReference type="Proteomes" id="UP000619457">
    <property type="component" value="Unassembled WGS sequence"/>
</dbReference>
<dbReference type="SMART" id="SM00421">
    <property type="entry name" value="HTH_LUXR"/>
    <property type="match status" value="1"/>
</dbReference>
<evidence type="ECO:0000256" key="3">
    <source>
        <dbReference type="ARBA" id="ARBA00023163"/>
    </source>
</evidence>
<dbReference type="GO" id="GO:0006355">
    <property type="term" value="P:regulation of DNA-templated transcription"/>
    <property type="evidence" value="ECO:0007669"/>
    <property type="project" value="InterPro"/>
</dbReference>
<keyword evidence="6" id="KW-1185">Reference proteome</keyword>
<evidence type="ECO:0000313" key="6">
    <source>
        <dbReference type="Proteomes" id="UP000619457"/>
    </source>
</evidence>
<dbReference type="InterPro" id="IPR036388">
    <property type="entry name" value="WH-like_DNA-bd_sf"/>
</dbReference>
<reference evidence="5" key="2">
    <citation type="submission" date="2020-09" db="EMBL/GenBank/DDBJ databases">
        <authorList>
            <person name="Sun Q."/>
            <person name="Kim S."/>
        </authorList>
    </citation>
    <scope>NUCLEOTIDE SEQUENCE</scope>
    <source>
        <strain evidence="5">KCTC 12368</strain>
    </source>
</reference>
<dbReference type="GO" id="GO:0003677">
    <property type="term" value="F:DNA binding"/>
    <property type="evidence" value="ECO:0007669"/>
    <property type="project" value="UniProtKB-KW"/>
</dbReference>
<comment type="caution">
    <text evidence="5">The sequence shown here is derived from an EMBL/GenBank/DDBJ whole genome shotgun (WGS) entry which is preliminary data.</text>
</comment>
<name>A0A918PU79_9BACT</name>
<keyword evidence="2" id="KW-0238">DNA-binding</keyword>
<organism evidence="5 6">
    <name type="scientific">Echinicola pacifica</name>
    <dbReference type="NCBI Taxonomy" id="346377"/>
    <lineage>
        <taxon>Bacteria</taxon>
        <taxon>Pseudomonadati</taxon>
        <taxon>Bacteroidota</taxon>
        <taxon>Cytophagia</taxon>
        <taxon>Cytophagales</taxon>
        <taxon>Cyclobacteriaceae</taxon>
        <taxon>Echinicola</taxon>
    </lineage>
</organism>
<dbReference type="CDD" id="cd06170">
    <property type="entry name" value="LuxR_C_like"/>
    <property type="match status" value="1"/>
</dbReference>
<dbReference type="Gene3D" id="1.10.10.10">
    <property type="entry name" value="Winged helix-like DNA-binding domain superfamily/Winged helix DNA-binding domain"/>
    <property type="match status" value="1"/>
</dbReference>
<protein>
    <recommendedName>
        <fullName evidence="4">HTH luxR-type domain-containing protein</fullName>
    </recommendedName>
</protein>
<dbReference type="SUPFAM" id="SSF46894">
    <property type="entry name" value="C-terminal effector domain of the bipartite response regulators"/>
    <property type="match status" value="1"/>
</dbReference>
<dbReference type="PANTHER" id="PTHR44688:SF16">
    <property type="entry name" value="DNA-BINDING TRANSCRIPTIONAL ACTIVATOR DEVR_DOSR"/>
    <property type="match status" value="1"/>
</dbReference>
<keyword evidence="3" id="KW-0804">Transcription</keyword>